<dbReference type="RefSeq" id="WP_125151226.1">
    <property type="nucleotide sequence ID" value="NZ_UYIV01000001.1"/>
</dbReference>
<dbReference type="EMBL" id="UYIV01000001">
    <property type="protein sequence ID" value="VDH04127.1"/>
    <property type="molecule type" value="Genomic_DNA"/>
</dbReference>
<evidence type="ECO:0000313" key="2">
    <source>
        <dbReference type="EMBL" id="VDH04127.1"/>
    </source>
</evidence>
<sequence>MDYIFGGYAEDGTNLGSKMILTDEGNLNIGFGSAVISNTPATQKLNIKGNVLITELQGTGDRPVFVNADGVLKVGTTSTTRSAWVPDTASNSVQLAITSANGDRTTHPISITDEGMVRATSFQGVNGATIFPDYVFQKYYTGTSSIKADYNFKSLSQVEDFVKTNGHLPGYKSAATIKAQGYVDLMETQLTNVEKIEELYLHLMEKEKEVKQLKEELKAQKEAFESRLERLEKLIQ</sequence>
<proteinExistence type="predicted"/>
<dbReference type="SUPFAM" id="SSF144266">
    <property type="entry name" value="MPN010-like"/>
    <property type="match status" value="1"/>
</dbReference>
<accession>A0A7Z9CH17</accession>
<dbReference type="Proteomes" id="UP000270205">
    <property type="component" value="Unassembled WGS sequence"/>
</dbReference>
<name>A0A7Z9CH17_9FLAO</name>
<feature type="coiled-coil region" evidence="1">
    <location>
        <begin position="196"/>
        <end position="234"/>
    </location>
</feature>
<dbReference type="AlphaFoldDB" id="A0A7Z9CH17"/>
<organism evidence="2 3">
    <name type="scientific">Bergeyella zoohelcum</name>
    <dbReference type="NCBI Taxonomy" id="1015"/>
    <lineage>
        <taxon>Bacteria</taxon>
        <taxon>Pseudomonadati</taxon>
        <taxon>Bacteroidota</taxon>
        <taxon>Flavobacteriia</taxon>
        <taxon>Flavobacteriales</taxon>
        <taxon>Weeksellaceae</taxon>
        <taxon>Bergeyella</taxon>
    </lineage>
</organism>
<keyword evidence="1" id="KW-0175">Coiled coil</keyword>
<protein>
    <submittedName>
        <fullName evidence="2">Uncharacterized protein</fullName>
    </submittedName>
</protein>
<gene>
    <name evidence="2" type="ORF">NCTC12929_01288</name>
</gene>
<evidence type="ECO:0000256" key="1">
    <source>
        <dbReference type="SAM" id="Coils"/>
    </source>
</evidence>
<evidence type="ECO:0000313" key="3">
    <source>
        <dbReference type="Proteomes" id="UP000270205"/>
    </source>
</evidence>
<comment type="caution">
    <text evidence="2">The sequence shown here is derived from an EMBL/GenBank/DDBJ whole genome shotgun (WGS) entry which is preliminary data.</text>
</comment>
<reference evidence="2 3" key="1">
    <citation type="submission" date="2018-11" db="EMBL/GenBank/DDBJ databases">
        <authorList>
            <consortium name="Pathogen Informatics"/>
        </authorList>
    </citation>
    <scope>NUCLEOTIDE SEQUENCE [LARGE SCALE GENOMIC DNA]</scope>
    <source>
        <strain evidence="2 3">NCTC12929</strain>
    </source>
</reference>